<protein>
    <submittedName>
        <fullName evidence="1">Uncharacterized protein</fullName>
    </submittedName>
</protein>
<reference evidence="1 2" key="1">
    <citation type="submission" date="2015-10" db="EMBL/GenBank/DDBJ databases">
        <title>Genome analyses suggest a sexual origin of heterokaryosis in a supposedly ancient asexual fungus.</title>
        <authorList>
            <person name="Ropars J."/>
            <person name="Sedzielewska K."/>
            <person name="Noel J."/>
            <person name="Charron P."/>
            <person name="Farinelli L."/>
            <person name="Marton T."/>
            <person name="Kruger M."/>
            <person name="Pelin A."/>
            <person name="Brachmann A."/>
            <person name="Corradi N."/>
        </authorList>
    </citation>
    <scope>NUCLEOTIDE SEQUENCE [LARGE SCALE GENOMIC DNA]</scope>
    <source>
        <strain evidence="1 2">A4</strain>
    </source>
</reference>
<dbReference type="Proteomes" id="UP000234323">
    <property type="component" value="Unassembled WGS sequence"/>
</dbReference>
<gene>
    <name evidence="1" type="ORF">RhiirA4_423124</name>
</gene>
<name>A0A2I1GSS9_9GLOM</name>
<comment type="caution">
    <text evidence="1">The sequence shown here is derived from an EMBL/GenBank/DDBJ whole genome shotgun (WGS) entry which is preliminary data.</text>
</comment>
<dbReference type="EMBL" id="LLXI01000768">
    <property type="protein sequence ID" value="PKY49657.1"/>
    <property type="molecule type" value="Genomic_DNA"/>
</dbReference>
<sequence length="140" mass="15910">MAEGYTFLDMYLGMEGLVSAVIKKVSASNLSSVAGTVSRDWRSNQIGIKGKRLNIKSSIQSGVGDQSLKIKSVQMINIPIPLVFLKETKSKNTEIPENKKKNKKKSYNLRKFLKEKLSKKEIWWKKNFAEVKLSLMRTTI</sequence>
<evidence type="ECO:0000313" key="2">
    <source>
        <dbReference type="Proteomes" id="UP000234323"/>
    </source>
</evidence>
<organism evidence="1 2">
    <name type="scientific">Rhizophagus irregularis</name>
    <dbReference type="NCBI Taxonomy" id="588596"/>
    <lineage>
        <taxon>Eukaryota</taxon>
        <taxon>Fungi</taxon>
        <taxon>Fungi incertae sedis</taxon>
        <taxon>Mucoromycota</taxon>
        <taxon>Glomeromycotina</taxon>
        <taxon>Glomeromycetes</taxon>
        <taxon>Glomerales</taxon>
        <taxon>Glomeraceae</taxon>
        <taxon>Rhizophagus</taxon>
    </lineage>
</organism>
<proteinExistence type="predicted"/>
<evidence type="ECO:0000313" key="1">
    <source>
        <dbReference type="EMBL" id="PKY49657.1"/>
    </source>
</evidence>
<dbReference type="AlphaFoldDB" id="A0A2I1GSS9"/>
<keyword evidence="2" id="KW-1185">Reference proteome</keyword>
<accession>A0A2I1GSS9</accession>